<feature type="region of interest" description="Disordered" evidence="1">
    <location>
        <begin position="388"/>
        <end position="469"/>
    </location>
</feature>
<feature type="compositionally biased region" description="Basic residues" evidence="1">
    <location>
        <begin position="412"/>
        <end position="426"/>
    </location>
</feature>
<dbReference type="OrthoDB" id="10626820at2759"/>
<proteinExistence type="predicted"/>
<dbReference type="AlphaFoldDB" id="A0A9W7BHY8"/>
<feature type="region of interest" description="Disordered" evidence="1">
    <location>
        <begin position="315"/>
        <end position="342"/>
    </location>
</feature>
<evidence type="ECO:0000313" key="2">
    <source>
        <dbReference type="EMBL" id="GMH91466.1"/>
    </source>
</evidence>
<feature type="region of interest" description="Disordered" evidence="1">
    <location>
        <begin position="1"/>
        <end position="26"/>
    </location>
</feature>
<dbReference type="Proteomes" id="UP001165085">
    <property type="component" value="Unassembled WGS sequence"/>
</dbReference>
<keyword evidence="3" id="KW-1185">Reference proteome</keyword>
<feature type="region of interest" description="Disordered" evidence="1">
    <location>
        <begin position="235"/>
        <end position="279"/>
    </location>
</feature>
<comment type="caution">
    <text evidence="2">The sequence shown here is derived from an EMBL/GenBank/DDBJ whole genome shotgun (WGS) entry which is preliminary data.</text>
</comment>
<name>A0A9W7BHY8_9STRA</name>
<dbReference type="EMBL" id="BRXY01000386">
    <property type="protein sequence ID" value="GMH91466.1"/>
    <property type="molecule type" value="Genomic_DNA"/>
</dbReference>
<reference evidence="3" key="1">
    <citation type="journal article" date="2023" name="Commun. Biol.">
        <title>Genome analysis of Parmales, the sister group of diatoms, reveals the evolutionary specialization of diatoms from phago-mixotrophs to photoautotrophs.</title>
        <authorList>
            <person name="Ban H."/>
            <person name="Sato S."/>
            <person name="Yoshikawa S."/>
            <person name="Yamada K."/>
            <person name="Nakamura Y."/>
            <person name="Ichinomiya M."/>
            <person name="Sato N."/>
            <person name="Blanc-Mathieu R."/>
            <person name="Endo H."/>
            <person name="Kuwata A."/>
            <person name="Ogata H."/>
        </authorList>
    </citation>
    <scope>NUCLEOTIDE SEQUENCE [LARGE SCALE GENOMIC DNA]</scope>
    <source>
        <strain evidence="3">NIES 3701</strain>
    </source>
</reference>
<gene>
    <name evidence="2" type="ORF">TrST_g5315</name>
</gene>
<feature type="compositionally biased region" description="Acidic residues" evidence="1">
    <location>
        <begin position="320"/>
        <end position="339"/>
    </location>
</feature>
<sequence>MYTPPRLSKSSYFPSCPSTPSPPPTMVAPLEESLIPNPPPPEPLAFEFGGIRVRLDFRRVRRDLSRGEVTLYLNGTTLSDVRTSATPAIICQVNPALASPFVKEWQIWQVGDVGVGIARVTPEGVDDVVVGEGGEGLLRRSERGVEGMWREWRERRAAEELAKKEAGVSAMDVSMEADNDGEMDFEEEEMPEPDGTRQMRELLLQQSQTIQGLLNELASAREEISSLKTQLLENQAQEAQHTVHHHERIPTSSSVGGGIYSPPKVHTPKSPTTSDYDDYEDDSVVVDKTSQRANYDLTSGVAKAVVDDDIPRIRYASDSDFGDDSGDDEDGGGDDDDFYDSVGKGRGLKGNLLRSSYDFSTTSGFSGLSGASGNSDFSEMNLNRPLVNVIDEPPQTQTQTQTRQKSTEEKPKKKKAKGTAGKKARSKSREGGGGASAQPDPEALRRLGEALARTGTEGGSTTTTASDYKSLFSNLMGKMG</sequence>
<protein>
    <submittedName>
        <fullName evidence="2">Uncharacterized protein</fullName>
    </submittedName>
</protein>
<accession>A0A9W7BHY8</accession>
<organism evidence="2 3">
    <name type="scientific">Triparma strigata</name>
    <dbReference type="NCBI Taxonomy" id="1606541"/>
    <lineage>
        <taxon>Eukaryota</taxon>
        <taxon>Sar</taxon>
        <taxon>Stramenopiles</taxon>
        <taxon>Ochrophyta</taxon>
        <taxon>Bolidophyceae</taxon>
        <taxon>Parmales</taxon>
        <taxon>Triparmaceae</taxon>
        <taxon>Triparma</taxon>
    </lineage>
</organism>
<evidence type="ECO:0000313" key="3">
    <source>
        <dbReference type="Proteomes" id="UP001165085"/>
    </source>
</evidence>
<evidence type="ECO:0000256" key="1">
    <source>
        <dbReference type="SAM" id="MobiDB-lite"/>
    </source>
</evidence>
<feature type="compositionally biased region" description="Pro residues" evidence="1">
    <location>
        <begin position="17"/>
        <end position="26"/>
    </location>
</feature>